<dbReference type="AlphaFoldDB" id="B4U597"/>
<name>B4U597_STREM</name>
<dbReference type="Proteomes" id="UP000001873">
    <property type="component" value="Chromosome"/>
</dbReference>
<proteinExistence type="predicted"/>
<dbReference type="EMBL" id="CP001129">
    <property type="protein sequence ID" value="ACG63108.1"/>
    <property type="molecule type" value="Genomic_DNA"/>
</dbReference>
<gene>
    <name evidence="1" type="ordered locus">Sez_1781</name>
</gene>
<evidence type="ECO:0000313" key="2">
    <source>
        <dbReference type="Proteomes" id="UP000001873"/>
    </source>
</evidence>
<protein>
    <submittedName>
        <fullName evidence="1">Uncharacterized protein</fullName>
    </submittedName>
</protein>
<evidence type="ECO:0000313" key="1">
    <source>
        <dbReference type="EMBL" id="ACG63108.1"/>
    </source>
</evidence>
<sequence length="48" mass="5526">MTSTGSYKKSQQGLTGCWYCKKQIVILALRSKLIARLLRAFFAFKCHE</sequence>
<reference evidence="1 2" key="1">
    <citation type="journal article" date="2008" name="PLoS ONE">
        <title>Genome sequence of a lancefield group C Streptococcus zooepidemicus strain causing epidemic nephritis: new information about an old disease.</title>
        <authorList>
            <person name="Beres S.B."/>
            <person name="Sesso R."/>
            <person name="Pinto S.W.L."/>
            <person name="Hoe N.P."/>
            <person name="Porcella S.F."/>
            <person name="Deleo F.R."/>
            <person name="Musser J.M."/>
        </authorList>
    </citation>
    <scope>NUCLEOTIDE SEQUENCE [LARGE SCALE GENOMIC DNA]</scope>
    <source>
        <strain evidence="1 2">MGCS10565</strain>
    </source>
</reference>
<accession>B4U597</accession>
<dbReference type="HOGENOM" id="CLU_3158157_0_0_9"/>
<organism evidence="1 2">
    <name type="scientific">Streptococcus equi subsp. zooepidemicus (strain MGCS10565)</name>
    <dbReference type="NCBI Taxonomy" id="552526"/>
    <lineage>
        <taxon>Bacteria</taxon>
        <taxon>Bacillati</taxon>
        <taxon>Bacillota</taxon>
        <taxon>Bacilli</taxon>
        <taxon>Lactobacillales</taxon>
        <taxon>Streptococcaceae</taxon>
        <taxon>Streptococcus</taxon>
    </lineage>
</organism>
<dbReference type="KEGG" id="sez:Sez_1781"/>